<evidence type="ECO:0000313" key="4">
    <source>
        <dbReference type="Proteomes" id="UP000253529"/>
    </source>
</evidence>
<protein>
    <submittedName>
        <fullName evidence="3">Uncharacterized protein</fullName>
    </submittedName>
</protein>
<evidence type="ECO:0000313" key="3">
    <source>
        <dbReference type="EMBL" id="RBP17682.1"/>
    </source>
</evidence>
<feature type="compositionally biased region" description="Pro residues" evidence="1">
    <location>
        <begin position="56"/>
        <end position="67"/>
    </location>
</feature>
<accession>A0A366FSP0</accession>
<organism evidence="3 4">
    <name type="scientific">Roseiarcus fermentans</name>
    <dbReference type="NCBI Taxonomy" id="1473586"/>
    <lineage>
        <taxon>Bacteria</taxon>
        <taxon>Pseudomonadati</taxon>
        <taxon>Pseudomonadota</taxon>
        <taxon>Alphaproteobacteria</taxon>
        <taxon>Hyphomicrobiales</taxon>
        <taxon>Roseiarcaceae</taxon>
        <taxon>Roseiarcus</taxon>
    </lineage>
</organism>
<reference evidence="3 4" key="1">
    <citation type="submission" date="2018-06" db="EMBL/GenBank/DDBJ databases">
        <title>Genomic Encyclopedia of Type Strains, Phase IV (KMG-IV): sequencing the most valuable type-strain genomes for metagenomic binning, comparative biology and taxonomic classification.</title>
        <authorList>
            <person name="Goeker M."/>
        </authorList>
    </citation>
    <scope>NUCLEOTIDE SEQUENCE [LARGE SCALE GENOMIC DNA]</scope>
    <source>
        <strain evidence="3 4">DSM 24875</strain>
    </source>
</reference>
<comment type="caution">
    <text evidence="3">The sequence shown here is derived from an EMBL/GenBank/DDBJ whole genome shotgun (WGS) entry which is preliminary data.</text>
</comment>
<dbReference type="RefSeq" id="WP_113887634.1">
    <property type="nucleotide sequence ID" value="NZ_QNRK01000002.1"/>
</dbReference>
<dbReference type="EMBL" id="QNRK01000002">
    <property type="protein sequence ID" value="RBP17682.1"/>
    <property type="molecule type" value="Genomic_DNA"/>
</dbReference>
<sequence>MQTPYRHRTHVAALALALGFAAVSPALAQFFAPGGFPVIAVPPPAQNLVMPRKPKPAPPPVSPPPTDPLSQPQIVCTYHGQTRVCQ</sequence>
<feature type="chain" id="PRO_5016776422" evidence="2">
    <location>
        <begin position="29"/>
        <end position="86"/>
    </location>
</feature>
<feature type="signal peptide" evidence="2">
    <location>
        <begin position="1"/>
        <end position="28"/>
    </location>
</feature>
<dbReference type="AlphaFoldDB" id="A0A366FSP0"/>
<gene>
    <name evidence="3" type="ORF">DFR50_102174</name>
</gene>
<feature type="region of interest" description="Disordered" evidence="1">
    <location>
        <begin position="48"/>
        <end position="72"/>
    </location>
</feature>
<keyword evidence="4" id="KW-1185">Reference proteome</keyword>
<keyword evidence="2" id="KW-0732">Signal</keyword>
<evidence type="ECO:0000256" key="2">
    <source>
        <dbReference type="SAM" id="SignalP"/>
    </source>
</evidence>
<proteinExistence type="predicted"/>
<evidence type="ECO:0000256" key="1">
    <source>
        <dbReference type="SAM" id="MobiDB-lite"/>
    </source>
</evidence>
<name>A0A366FSP0_9HYPH</name>
<dbReference type="Proteomes" id="UP000253529">
    <property type="component" value="Unassembled WGS sequence"/>
</dbReference>